<dbReference type="KEGG" id="pxu:106125998"/>
<name>A0AAJ6ZTF0_PAPXU</name>
<dbReference type="Proteomes" id="UP000694872">
    <property type="component" value="Unplaced"/>
</dbReference>
<reference evidence="2" key="1">
    <citation type="submission" date="2025-08" db="UniProtKB">
        <authorList>
            <consortium name="RefSeq"/>
        </authorList>
    </citation>
    <scope>IDENTIFICATION</scope>
</reference>
<sequence length="172" mass="18958">MDKTNSNATKCSSKSWSHNRSADSEAIEKKASQKGKGNTVKPPCPYCKSWLSSTSDFEQGRIDKTPLSQGTPRTPGNKNMSIESPSAVCSPHLKYGIFNQKKITVDPRSVERPKSPMKQRFRSAEIDNKDTVSEPGSPLFSIRALSEQDRDKFTPMQAKAGDMAARLLPAKP</sequence>
<dbReference type="GeneID" id="106125998"/>
<feature type="compositionally biased region" description="Polar residues" evidence="1">
    <location>
        <begin position="1"/>
        <end position="19"/>
    </location>
</feature>
<evidence type="ECO:0000256" key="1">
    <source>
        <dbReference type="SAM" id="MobiDB-lite"/>
    </source>
</evidence>
<accession>A0AAJ6ZTF0</accession>
<evidence type="ECO:0000313" key="2">
    <source>
        <dbReference type="RefSeq" id="XP_013178873.1"/>
    </source>
</evidence>
<feature type="region of interest" description="Disordered" evidence="1">
    <location>
        <begin position="1"/>
        <end position="45"/>
    </location>
</feature>
<protein>
    <submittedName>
        <fullName evidence="2">Uncharacterized protein LOC106125998 isoform X1</fullName>
    </submittedName>
</protein>
<dbReference type="AlphaFoldDB" id="A0AAJ6ZTF0"/>
<feature type="region of interest" description="Disordered" evidence="1">
    <location>
        <begin position="57"/>
        <end position="86"/>
    </location>
</feature>
<feature type="region of interest" description="Disordered" evidence="1">
    <location>
        <begin position="106"/>
        <end position="138"/>
    </location>
</feature>
<feature type="compositionally biased region" description="Basic and acidic residues" evidence="1">
    <location>
        <begin position="20"/>
        <end position="31"/>
    </location>
</feature>
<organism evidence="2">
    <name type="scientific">Papilio xuthus</name>
    <name type="common">Asian swallowtail butterfly</name>
    <dbReference type="NCBI Taxonomy" id="66420"/>
    <lineage>
        <taxon>Eukaryota</taxon>
        <taxon>Metazoa</taxon>
        <taxon>Ecdysozoa</taxon>
        <taxon>Arthropoda</taxon>
        <taxon>Hexapoda</taxon>
        <taxon>Insecta</taxon>
        <taxon>Pterygota</taxon>
        <taxon>Neoptera</taxon>
        <taxon>Endopterygota</taxon>
        <taxon>Lepidoptera</taxon>
        <taxon>Glossata</taxon>
        <taxon>Ditrysia</taxon>
        <taxon>Papilionoidea</taxon>
        <taxon>Papilionidae</taxon>
        <taxon>Papilioninae</taxon>
        <taxon>Papilio</taxon>
    </lineage>
</organism>
<dbReference type="RefSeq" id="XP_013178873.1">
    <property type="nucleotide sequence ID" value="XM_013323419.1"/>
</dbReference>
<proteinExistence type="predicted"/>
<feature type="compositionally biased region" description="Basic and acidic residues" evidence="1">
    <location>
        <begin position="122"/>
        <end position="132"/>
    </location>
</feature>
<gene>
    <name evidence="2" type="primary">LOC106125998</name>
</gene>
<feature type="compositionally biased region" description="Polar residues" evidence="1">
    <location>
        <begin position="66"/>
        <end position="84"/>
    </location>
</feature>